<dbReference type="InterPro" id="IPR027981">
    <property type="entry name" value="DUF4446"/>
</dbReference>
<proteinExistence type="predicted"/>
<protein>
    <recommendedName>
        <fullName evidence="3">DUF4446 domain-containing protein</fullName>
    </recommendedName>
</protein>
<dbReference type="Pfam" id="PF14584">
    <property type="entry name" value="DUF4446"/>
    <property type="match status" value="1"/>
</dbReference>
<evidence type="ECO:0000313" key="2">
    <source>
        <dbReference type="EMBL" id="KKN32140.1"/>
    </source>
</evidence>
<keyword evidence="1" id="KW-0812">Transmembrane</keyword>
<name>A0A0F9PJX1_9ZZZZ</name>
<sequence>MLFFGFVVSIALNVIVLIFLLLLFIRQRRVINNIKIIGEKAAEGNLVHVINSSYESIIKLEDEIEQLNNYYSKLFRLTNNNLQNVGLIRYNAFQEMGGNLSFTLALLNNQKDGIVLTSINGRNDHRLYVKQISASVAKDQPLTEEETQAISEALKSSRKIIKSKKVKKAALAEDQKKVSS</sequence>
<keyword evidence="1" id="KW-0472">Membrane</keyword>
<keyword evidence="1" id="KW-1133">Transmembrane helix</keyword>
<comment type="caution">
    <text evidence="2">The sequence shown here is derived from an EMBL/GenBank/DDBJ whole genome shotgun (WGS) entry which is preliminary data.</text>
</comment>
<gene>
    <name evidence="2" type="ORF">LCGC14_0816850</name>
</gene>
<dbReference type="AlphaFoldDB" id="A0A0F9PJX1"/>
<evidence type="ECO:0008006" key="3">
    <source>
        <dbReference type="Google" id="ProtNLM"/>
    </source>
</evidence>
<reference evidence="2" key="1">
    <citation type="journal article" date="2015" name="Nature">
        <title>Complex archaea that bridge the gap between prokaryotes and eukaryotes.</title>
        <authorList>
            <person name="Spang A."/>
            <person name="Saw J.H."/>
            <person name="Jorgensen S.L."/>
            <person name="Zaremba-Niedzwiedzka K."/>
            <person name="Martijn J."/>
            <person name="Lind A.E."/>
            <person name="van Eijk R."/>
            <person name="Schleper C."/>
            <person name="Guy L."/>
            <person name="Ettema T.J."/>
        </authorList>
    </citation>
    <scope>NUCLEOTIDE SEQUENCE</scope>
</reference>
<evidence type="ECO:0000256" key="1">
    <source>
        <dbReference type="SAM" id="Phobius"/>
    </source>
</evidence>
<organism evidence="2">
    <name type="scientific">marine sediment metagenome</name>
    <dbReference type="NCBI Taxonomy" id="412755"/>
    <lineage>
        <taxon>unclassified sequences</taxon>
        <taxon>metagenomes</taxon>
        <taxon>ecological metagenomes</taxon>
    </lineage>
</organism>
<accession>A0A0F9PJX1</accession>
<dbReference type="EMBL" id="LAZR01002274">
    <property type="protein sequence ID" value="KKN32140.1"/>
    <property type="molecule type" value="Genomic_DNA"/>
</dbReference>
<feature type="transmembrane region" description="Helical" evidence="1">
    <location>
        <begin position="6"/>
        <end position="25"/>
    </location>
</feature>